<proteinExistence type="predicted"/>
<reference evidence="3" key="2">
    <citation type="submission" date="2011-02" db="EMBL/GenBank/DDBJ databases">
        <title>The complete genome of Pedobacter saltans DSM 12145.</title>
        <authorList>
            <consortium name="US DOE Joint Genome Institute (JGI-PGF)"/>
            <person name="Lucas S."/>
            <person name="Copeland A."/>
            <person name="Lapidus A."/>
            <person name="Bruce D."/>
            <person name="Goodwin L."/>
            <person name="Pitluck S."/>
            <person name="Kyrpides N."/>
            <person name="Mavromatis K."/>
            <person name="Pagani I."/>
            <person name="Ivanova N."/>
            <person name="Ovchinnikova G."/>
            <person name="Lu M."/>
            <person name="Detter J.C."/>
            <person name="Han C."/>
            <person name="Land M."/>
            <person name="Hauser L."/>
            <person name="Markowitz V."/>
            <person name="Cheng J.-F."/>
            <person name="Hugenholtz P."/>
            <person name="Woyke T."/>
            <person name="Wu D."/>
            <person name="Tindall B."/>
            <person name="Pomrenke H.G."/>
            <person name="Brambilla E."/>
            <person name="Klenk H.-P."/>
            <person name="Eisen J.A."/>
        </authorList>
    </citation>
    <scope>NUCLEOTIDE SEQUENCE [LARGE SCALE GENOMIC DNA]</scope>
    <source>
        <strain evidence="3">ATCC 51119 / DSM 12145 / JCM 21818 / LMG 10337 / NBRC 100064 / NCIMB 13643</strain>
    </source>
</reference>
<dbReference type="Gene3D" id="3.40.50.720">
    <property type="entry name" value="NAD(P)-binding Rossmann-like Domain"/>
    <property type="match status" value="1"/>
</dbReference>
<dbReference type="InterPro" id="IPR050463">
    <property type="entry name" value="Gfo/Idh/MocA_oxidrdct_glycsds"/>
</dbReference>
<dbReference type="Pfam" id="PF01408">
    <property type="entry name" value="GFO_IDH_MocA"/>
    <property type="match status" value="1"/>
</dbReference>
<dbReference type="PANTHER" id="PTHR43818:SF5">
    <property type="entry name" value="OXIDOREDUCTASE FAMILY PROTEIN"/>
    <property type="match status" value="1"/>
</dbReference>
<dbReference type="HOGENOM" id="CLU_023194_24_0_10"/>
<sequence>MENSRRKFIKQSAIASAGVYLGTMGMSAKSYGRIIGANDRVRIGVVGFSDRFRSSLFPSFLNHYKELNFEIVAVSDLWKLRREEGKGFLEQKLGNKIQAFRNNDELYTMKDLNGVIISTADFQHALHTIEAVKAGCDAYVEKPFAETMEDNKAALKAVRATDRIVQIGSQRRSGLNYKAAEQFIKEGKFGNITMVELTWNVNQPGRWRRPELVAKCKEADTDWKRFLMNRPYEAWDPRKYLEYRLFWPYSSGMPGQWMSHQIDTVHWFTNLKHPRSVVANGGVYQWKDGRRNWDTTTAVFDYGPENDMNSGFQVTFNSRMHNGDERPSEVYYSNGGELNLITNKVSPKGGLTEKAAEVMGMKANLLPEVNLTEKVERVAASANTGADVLTSAHMRNWMECIRSRKQPNAPVEAGYYHSIANIMTTAASHTGAKATFDSKAQEVMANGKIFKI</sequence>
<name>F0S810_PSESL</name>
<dbReference type="Gene3D" id="3.30.360.10">
    <property type="entry name" value="Dihydrodipicolinate Reductase, domain 2"/>
    <property type="match status" value="1"/>
</dbReference>
<dbReference type="PROSITE" id="PS51318">
    <property type="entry name" value="TAT"/>
    <property type="match status" value="1"/>
</dbReference>
<organism evidence="2 3">
    <name type="scientific">Pseudopedobacter saltans (strain ATCC 51119 / DSM 12145 / JCM 21818 / CCUG 39354 / LMG 10337 / NBRC 100064 / NCIMB 13643)</name>
    <name type="common">Pedobacter saltans</name>
    <dbReference type="NCBI Taxonomy" id="762903"/>
    <lineage>
        <taxon>Bacteria</taxon>
        <taxon>Pseudomonadati</taxon>
        <taxon>Bacteroidota</taxon>
        <taxon>Sphingobacteriia</taxon>
        <taxon>Sphingobacteriales</taxon>
        <taxon>Sphingobacteriaceae</taxon>
        <taxon>Pseudopedobacter</taxon>
    </lineage>
</organism>
<dbReference type="OrthoDB" id="9763611at2"/>
<dbReference type="EMBL" id="CP002545">
    <property type="protein sequence ID" value="ADY51231.1"/>
    <property type="molecule type" value="Genomic_DNA"/>
</dbReference>
<dbReference type="InterPro" id="IPR036291">
    <property type="entry name" value="NAD(P)-bd_dom_sf"/>
</dbReference>
<dbReference type="SUPFAM" id="SSF55347">
    <property type="entry name" value="Glyceraldehyde-3-phosphate dehydrogenase-like, C-terminal domain"/>
    <property type="match status" value="1"/>
</dbReference>
<evidence type="ECO:0000313" key="3">
    <source>
        <dbReference type="Proteomes" id="UP000000310"/>
    </source>
</evidence>
<feature type="domain" description="Gfo/Idh/MocA-like oxidoreductase N-terminal" evidence="1">
    <location>
        <begin position="41"/>
        <end position="168"/>
    </location>
</feature>
<dbReference type="PANTHER" id="PTHR43818">
    <property type="entry name" value="BCDNA.GH03377"/>
    <property type="match status" value="1"/>
</dbReference>
<reference evidence="2 3" key="1">
    <citation type="journal article" date="2011" name="Stand. Genomic Sci.">
        <title>Complete genome sequence of the gliding, heparinolytic Pedobacter saltans type strain (113).</title>
        <authorList>
            <person name="Liolios K."/>
            <person name="Sikorski J."/>
            <person name="Lu M."/>
            <person name="Nolan M."/>
            <person name="Lapidus A."/>
            <person name="Lucas S."/>
            <person name="Hammon N."/>
            <person name="Deshpande S."/>
            <person name="Cheng J.F."/>
            <person name="Tapia R."/>
            <person name="Han C."/>
            <person name="Goodwin L."/>
            <person name="Pitluck S."/>
            <person name="Huntemann M."/>
            <person name="Ivanova N."/>
            <person name="Pagani I."/>
            <person name="Mavromatis K."/>
            <person name="Ovchinikova G."/>
            <person name="Pati A."/>
            <person name="Chen A."/>
            <person name="Palaniappan K."/>
            <person name="Land M."/>
            <person name="Hauser L."/>
            <person name="Brambilla E.M."/>
            <person name="Kotsyurbenko O."/>
            <person name="Rohde M."/>
            <person name="Tindall B.J."/>
            <person name="Abt B."/>
            <person name="Goker M."/>
            <person name="Detter J.C."/>
            <person name="Woyke T."/>
            <person name="Bristow J."/>
            <person name="Eisen J.A."/>
            <person name="Markowitz V."/>
            <person name="Hugenholtz P."/>
            <person name="Klenk H.P."/>
            <person name="Kyrpides N.C."/>
        </authorList>
    </citation>
    <scope>NUCLEOTIDE SEQUENCE [LARGE SCALE GENOMIC DNA]</scope>
    <source>
        <strain evidence="3">ATCC 51119 / DSM 12145 / JCM 21818 / LMG 10337 / NBRC 100064 / NCIMB 13643</strain>
    </source>
</reference>
<protein>
    <submittedName>
        <fullName evidence="2">Oxidoreductase domain protein</fullName>
    </submittedName>
</protein>
<dbReference type="KEGG" id="psn:Pedsa_0655"/>
<gene>
    <name evidence="2" type="ordered locus">Pedsa_0655</name>
</gene>
<dbReference type="InterPro" id="IPR000683">
    <property type="entry name" value="Gfo/Idh/MocA-like_OxRdtase_N"/>
</dbReference>
<accession>F0S810</accession>
<dbReference type="STRING" id="762903.Pedsa_0655"/>
<dbReference type="SUPFAM" id="SSF51735">
    <property type="entry name" value="NAD(P)-binding Rossmann-fold domains"/>
    <property type="match status" value="1"/>
</dbReference>
<dbReference type="RefSeq" id="WP_013631732.1">
    <property type="nucleotide sequence ID" value="NC_015177.1"/>
</dbReference>
<dbReference type="InterPro" id="IPR006311">
    <property type="entry name" value="TAT_signal"/>
</dbReference>
<evidence type="ECO:0000313" key="2">
    <source>
        <dbReference type="EMBL" id="ADY51231.1"/>
    </source>
</evidence>
<keyword evidence="3" id="KW-1185">Reference proteome</keyword>
<dbReference type="Proteomes" id="UP000000310">
    <property type="component" value="Chromosome"/>
</dbReference>
<evidence type="ECO:0000259" key="1">
    <source>
        <dbReference type="Pfam" id="PF01408"/>
    </source>
</evidence>
<dbReference type="eggNOG" id="COG0673">
    <property type="taxonomic scope" value="Bacteria"/>
</dbReference>
<dbReference type="AlphaFoldDB" id="F0S810"/>
<dbReference type="GO" id="GO:0000166">
    <property type="term" value="F:nucleotide binding"/>
    <property type="evidence" value="ECO:0007669"/>
    <property type="project" value="InterPro"/>
</dbReference>